<comment type="caution">
    <text evidence="1">The sequence shown here is derived from an EMBL/GenBank/DDBJ whole genome shotgun (WGS) entry which is preliminary data.</text>
</comment>
<dbReference type="Proteomes" id="UP000799754">
    <property type="component" value="Unassembled WGS sequence"/>
</dbReference>
<organism evidence="1 2">
    <name type="scientific">Macroventuria anomochaeta</name>
    <dbReference type="NCBI Taxonomy" id="301207"/>
    <lineage>
        <taxon>Eukaryota</taxon>
        <taxon>Fungi</taxon>
        <taxon>Dikarya</taxon>
        <taxon>Ascomycota</taxon>
        <taxon>Pezizomycotina</taxon>
        <taxon>Dothideomycetes</taxon>
        <taxon>Pleosporomycetidae</taxon>
        <taxon>Pleosporales</taxon>
        <taxon>Pleosporineae</taxon>
        <taxon>Didymellaceae</taxon>
        <taxon>Macroventuria</taxon>
    </lineage>
</organism>
<evidence type="ECO:0000313" key="1">
    <source>
        <dbReference type="EMBL" id="KAF2627133.1"/>
    </source>
</evidence>
<evidence type="ECO:0000313" key="2">
    <source>
        <dbReference type="Proteomes" id="UP000799754"/>
    </source>
</evidence>
<accession>A0ACB6RZI9</accession>
<gene>
    <name evidence="1" type="ORF">BU25DRAFT_469567</name>
</gene>
<dbReference type="EMBL" id="MU006718">
    <property type="protein sequence ID" value="KAF2627133.1"/>
    <property type="molecule type" value="Genomic_DNA"/>
</dbReference>
<name>A0ACB6RZI9_9PLEO</name>
<proteinExistence type="predicted"/>
<sequence>MDEWPFYGTAPNWGQFVIFATVLVLFGLLISQLFEWLRKCQEREEYKSALLDISNQVKQASAHVQQHFDSIDATPRSPGPETSRKTPATHIGSRCLPSCLSNIVRLVHGPVPCSCKTEQCQLDKNEPAKSHVHSFSSSGRD</sequence>
<keyword evidence="2" id="KW-1185">Reference proteome</keyword>
<reference evidence="1" key="1">
    <citation type="journal article" date="2020" name="Stud. Mycol.">
        <title>101 Dothideomycetes genomes: a test case for predicting lifestyles and emergence of pathogens.</title>
        <authorList>
            <person name="Haridas S."/>
            <person name="Albert R."/>
            <person name="Binder M."/>
            <person name="Bloem J."/>
            <person name="Labutti K."/>
            <person name="Salamov A."/>
            <person name="Andreopoulos B."/>
            <person name="Baker S."/>
            <person name="Barry K."/>
            <person name="Bills G."/>
            <person name="Bluhm B."/>
            <person name="Cannon C."/>
            <person name="Castanera R."/>
            <person name="Culley D."/>
            <person name="Daum C."/>
            <person name="Ezra D."/>
            <person name="Gonzalez J."/>
            <person name="Henrissat B."/>
            <person name="Kuo A."/>
            <person name="Liang C."/>
            <person name="Lipzen A."/>
            <person name="Lutzoni F."/>
            <person name="Magnuson J."/>
            <person name="Mondo S."/>
            <person name="Nolan M."/>
            <person name="Ohm R."/>
            <person name="Pangilinan J."/>
            <person name="Park H.-J."/>
            <person name="Ramirez L."/>
            <person name="Alfaro M."/>
            <person name="Sun H."/>
            <person name="Tritt A."/>
            <person name="Yoshinaga Y."/>
            <person name="Zwiers L.-H."/>
            <person name="Turgeon B."/>
            <person name="Goodwin S."/>
            <person name="Spatafora J."/>
            <person name="Crous P."/>
            <person name="Grigoriev I."/>
        </authorList>
    </citation>
    <scope>NUCLEOTIDE SEQUENCE</scope>
    <source>
        <strain evidence="1">CBS 525.71</strain>
    </source>
</reference>
<protein>
    <submittedName>
        <fullName evidence="1">Uncharacterized protein</fullName>
    </submittedName>
</protein>